<keyword evidence="1" id="KW-0812">Transmembrane</keyword>
<feature type="transmembrane region" description="Helical" evidence="1">
    <location>
        <begin position="878"/>
        <end position="897"/>
    </location>
</feature>
<keyword evidence="1" id="KW-1133">Transmembrane helix</keyword>
<evidence type="ECO:0000313" key="3">
    <source>
        <dbReference type="Proteomes" id="UP000092952"/>
    </source>
</evidence>
<dbReference type="SUPFAM" id="SSF82866">
    <property type="entry name" value="Multidrug efflux transporter AcrB transmembrane domain"/>
    <property type="match status" value="2"/>
</dbReference>
<feature type="transmembrane region" description="Helical" evidence="1">
    <location>
        <begin position="952"/>
        <end position="974"/>
    </location>
</feature>
<dbReference type="FunCoup" id="A0A1B1YW62">
    <property type="interactions" value="347"/>
</dbReference>
<feature type="transmembrane region" description="Helical" evidence="1">
    <location>
        <begin position="431"/>
        <end position="452"/>
    </location>
</feature>
<dbReference type="KEGG" id="gbi:PG2T_12825"/>
<feature type="transmembrane region" description="Helical" evidence="1">
    <location>
        <begin position="360"/>
        <end position="380"/>
    </location>
</feature>
<protein>
    <submittedName>
        <fullName evidence="2">Acriflavin resistance protein</fullName>
    </submittedName>
</protein>
<dbReference type="Gene3D" id="3.30.70.1440">
    <property type="entry name" value="Multidrug efflux transporter AcrB pore domain"/>
    <property type="match status" value="1"/>
</dbReference>
<dbReference type="InParanoid" id="A0A1B1YW62"/>
<dbReference type="Gene3D" id="3.30.70.1320">
    <property type="entry name" value="Multidrug efflux transporter AcrB pore domain like"/>
    <property type="match status" value="1"/>
</dbReference>
<dbReference type="Gene3D" id="3.30.70.1430">
    <property type="entry name" value="Multidrug efflux transporter AcrB pore domain"/>
    <property type="match status" value="2"/>
</dbReference>
<evidence type="ECO:0000256" key="1">
    <source>
        <dbReference type="SAM" id="Phobius"/>
    </source>
</evidence>
<dbReference type="PRINTS" id="PR00702">
    <property type="entry name" value="ACRIFLAVINRP"/>
</dbReference>
<feature type="transmembrane region" description="Helical" evidence="1">
    <location>
        <begin position="524"/>
        <end position="546"/>
    </location>
</feature>
<dbReference type="RefSeq" id="WP_068806239.1">
    <property type="nucleotide sequence ID" value="NZ_CP014671.1"/>
</dbReference>
<organism evidence="2 3">
    <name type="scientific">Immundisolibacter cernigliae</name>
    <dbReference type="NCBI Taxonomy" id="1810504"/>
    <lineage>
        <taxon>Bacteria</taxon>
        <taxon>Pseudomonadati</taxon>
        <taxon>Pseudomonadota</taxon>
        <taxon>Gammaproteobacteria</taxon>
        <taxon>Immundisolibacterales</taxon>
        <taxon>Immundisolibacteraceae</taxon>
        <taxon>Immundisolibacter</taxon>
    </lineage>
</organism>
<accession>A0A1B1YW62</accession>
<feature type="transmembrane region" description="Helical" evidence="1">
    <location>
        <begin position="386"/>
        <end position="406"/>
    </location>
</feature>
<keyword evidence="3" id="KW-1185">Reference proteome</keyword>
<keyword evidence="1" id="KW-0472">Membrane</keyword>
<feature type="transmembrane region" description="Helical" evidence="1">
    <location>
        <begin position="336"/>
        <end position="353"/>
    </location>
</feature>
<dbReference type="Gene3D" id="1.20.1640.10">
    <property type="entry name" value="Multidrug efflux transporter AcrB transmembrane domain"/>
    <property type="match status" value="2"/>
</dbReference>
<dbReference type="Proteomes" id="UP000092952">
    <property type="component" value="Chromosome"/>
</dbReference>
<dbReference type="GO" id="GO:0042910">
    <property type="term" value="F:xenobiotic transmembrane transporter activity"/>
    <property type="evidence" value="ECO:0007669"/>
    <property type="project" value="TreeGrafter"/>
</dbReference>
<dbReference type="PANTHER" id="PTHR32063">
    <property type="match status" value="1"/>
</dbReference>
<feature type="transmembrane region" description="Helical" evidence="1">
    <location>
        <begin position="980"/>
        <end position="1006"/>
    </location>
</feature>
<gene>
    <name evidence="2" type="ORF">PG2T_12825</name>
</gene>
<feature type="transmembrane region" description="Helical" evidence="1">
    <location>
        <begin position="903"/>
        <end position="924"/>
    </location>
</feature>
<dbReference type="InterPro" id="IPR027463">
    <property type="entry name" value="AcrB_DN_DC_subdom"/>
</dbReference>
<sequence>MTLPEISIKRHIFALMLSLLIVLFGLISYQRIGIDRYPQIQFPAVSVITTLRGANPEVVDSAVTNVIESSVNSTPGIERIESQSLPGVSLIVVIFKLGKDVDVAFNEVQTKVSQAVERLPDDIDAPVVAKLETGSQAIMWLSLEGDRTDPQLATYARTVLKKRLETIDGVGEVQLGGVQERAIRVNVDLERAAALGVTAQDITAALANEHLQLPGGFLVGGQTEHLIKLDQEYHSVEEMQRLVVGHREGAAILLKDVAQVEDGGKDRRQAAYQSGKVSMGLGIVKISNANTVAIATEVKKRLDSEFRPALPPGMKLSIAWDDSDFINRTIGALTEHIYLGAGLAALVVFVFLVNWRATIIIALAIPVSLLAAVLIMYFMGYTLNTMTMLALLLLIGVVVDDAIVVLENIHRYMHERPGEPLRAAAEGTQQVYFAIIAATFALVCIFGPVIFMEGIIGLFFESFAVVVTAGVLASLFVAVTLTPMLCSRLLKVEVHQGRLARASFAAMERVETAYRRSLQWVLRWRWMTLLLAVLVVLPAGLLFGVIGKTFEPDVDEDGFLVSFKTPLGSSLEYSERRMRDVEALLKQQPEVRDYWSSVGIGPIGQVSQGMVFVRLVPAEQRSVHQYEVIRRVQAALGDIPGIEAFAGRVPAVQGARGEPLQFVLRGVDLTRVAGLAKDLHGKLSVEHPELGYLDLDLKLDLPQYKLEIDRVRAASLGLNAATVAQAVNLLMGGQDVAYFNDEPGDGERYDVRVKAVDGQVTRPEHLRRIYLRSTSGELVRADTVARFEERLGPALISRYDLRYAANFYAEPKVPLNEAIATVKAAVGQLPEGYTLELVRVTKDYADTVRILSGTFGLAVVLLYMVLASQFNSLVQPLIIMVAQPLAAVGALFGLWLFDMTLNIYSMIGMVLLVGLVAKNSILLVDLANQLRTDGRDVDQALLEACPVRLRPVLMTSLTIILAMLPAALGFGTGFEANGPLAVTIIGGMISSTVLTLLVVPALYSLAEHGLARLRQRRATASAVTAGSA</sequence>
<dbReference type="STRING" id="1810504.PG2T_12825"/>
<dbReference type="EMBL" id="CP014671">
    <property type="protein sequence ID" value="ANX04969.1"/>
    <property type="molecule type" value="Genomic_DNA"/>
</dbReference>
<dbReference type="SUPFAM" id="SSF82693">
    <property type="entry name" value="Multidrug efflux transporter AcrB pore domain, PN1, PN2, PC1 and PC2 subdomains"/>
    <property type="match status" value="3"/>
</dbReference>
<feature type="transmembrane region" description="Helical" evidence="1">
    <location>
        <begin position="848"/>
        <end position="866"/>
    </location>
</feature>
<dbReference type="GO" id="GO:0005886">
    <property type="term" value="C:plasma membrane"/>
    <property type="evidence" value="ECO:0007669"/>
    <property type="project" value="TreeGrafter"/>
</dbReference>
<reference evidence="3" key="1">
    <citation type="submission" date="2016-03" db="EMBL/GenBank/DDBJ databases">
        <title>Complete genome sequence of Solimmundus cernigliae, representing a novel lineage of polycyclic aromatic hydrocarbon degraders within the Gammaproteobacteria.</title>
        <authorList>
            <person name="Singleton D.R."/>
            <person name="Dickey A.N."/>
            <person name="Scholl E.H."/>
            <person name="Wright F.A."/>
            <person name="Aitken M.D."/>
        </authorList>
    </citation>
    <scope>NUCLEOTIDE SEQUENCE [LARGE SCALE GENOMIC DNA]</scope>
    <source>
        <strain evidence="3">TR3.2</strain>
    </source>
</reference>
<dbReference type="SUPFAM" id="SSF82714">
    <property type="entry name" value="Multidrug efflux transporter AcrB TolC docking domain, DN and DC subdomains"/>
    <property type="match status" value="2"/>
</dbReference>
<proteinExistence type="predicted"/>
<dbReference type="InterPro" id="IPR001036">
    <property type="entry name" value="Acrflvin-R"/>
</dbReference>
<dbReference type="Gene3D" id="3.30.2090.10">
    <property type="entry name" value="Multidrug efflux transporter AcrB TolC docking domain, DN and DC subdomains"/>
    <property type="match status" value="2"/>
</dbReference>
<dbReference type="Pfam" id="PF00873">
    <property type="entry name" value="ACR_tran"/>
    <property type="match status" value="1"/>
</dbReference>
<dbReference type="AlphaFoldDB" id="A0A1B1YW62"/>
<name>A0A1B1YW62_9GAMM</name>
<evidence type="ECO:0000313" key="2">
    <source>
        <dbReference type="EMBL" id="ANX04969.1"/>
    </source>
</evidence>
<dbReference type="OrthoDB" id="9758297at2"/>
<dbReference type="PANTHER" id="PTHR32063:SF0">
    <property type="entry name" value="SWARMING MOTILITY PROTEIN SWRC"/>
    <property type="match status" value="1"/>
</dbReference>
<feature type="transmembrane region" description="Helical" evidence="1">
    <location>
        <begin position="458"/>
        <end position="481"/>
    </location>
</feature>
<feature type="transmembrane region" description="Helical" evidence="1">
    <location>
        <begin position="12"/>
        <end position="29"/>
    </location>
</feature>